<evidence type="ECO:0000313" key="1">
    <source>
        <dbReference type="EMBL" id="ANZ36486.1"/>
    </source>
</evidence>
<dbReference type="STRING" id="1586287.BBK82_10815"/>
<dbReference type="KEGG" id="led:BBK82_10815"/>
<dbReference type="AlphaFoldDB" id="A0A1B2HFK4"/>
<accession>A0A1B2HFK4</accession>
<dbReference type="EMBL" id="CP016793">
    <property type="protein sequence ID" value="ANZ36486.1"/>
    <property type="molecule type" value="Genomic_DNA"/>
</dbReference>
<reference evidence="1 2" key="1">
    <citation type="submission" date="2016-07" db="EMBL/GenBank/DDBJ databases">
        <title>Complete genome sequence of the Lentzea guizhouensis DHS C013.</title>
        <authorList>
            <person name="Cao C."/>
        </authorList>
    </citation>
    <scope>NUCLEOTIDE SEQUENCE [LARGE SCALE GENOMIC DNA]</scope>
    <source>
        <strain evidence="1 2">DHS C013</strain>
    </source>
</reference>
<protein>
    <submittedName>
        <fullName evidence="1">Uncharacterized protein</fullName>
    </submittedName>
</protein>
<sequence>MILILTTKVSTTALRWLGLPAAMISRMLWLTVSRVAASGIVGSFSSSSRSSVSRARSCCCVVRWSRMRRLAASSSASKASASNASRYLSIFAVTLLISDLTVLSSAATPSWLDS</sequence>
<evidence type="ECO:0000313" key="2">
    <source>
        <dbReference type="Proteomes" id="UP000093053"/>
    </source>
</evidence>
<proteinExistence type="predicted"/>
<dbReference type="Proteomes" id="UP000093053">
    <property type="component" value="Chromosome"/>
</dbReference>
<organism evidence="1 2">
    <name type="scientific">Lentzea guizhouensis</name>
    <dbReference type="NCBI Taxonomy" id="1586287"/>
    <lineage>
        <taxon>Bacteria</taxon>
        <taxon>Bacillati</taxon>
        <taxon>Actinomycetota</taxon>
        <taxon>Actinomycetes</taxon>
        <taxon>Pseudonocardiales</taxon>
        <taxon>Pseudonocardiaceae</taxon>
        <taxon>Lentzea</taxon>
    </lineage>
</organism>
<gene>
    <name evidence="1" type="ORF">BBK82_10815</name>
</gene>
<name>A0A1B2HFK4_9PSEU</name>
<keyword evidence="2" id="KW-1185">Reference proteome</keyword>